<dbReference type="Pfam" id="PF07992">
    <property type="entry name" value="Pyr_redox_2"/>
    <property type="match status" value="1"/>
</dbReference>
<evidence type="ECO:0000313" key="5">
    <source>
        <dbReference type="Proteomes" id="UP001143545"/>
    </source>
</evidence>
<gene>
    <name evidence="4" type="ORF">NBRC110019_25150</name>
</gene>
<dbReference type="PANTHER" id="PTHR48105">
    <property type="entry name" value="THIOREDOXIN REDUCTASE 1-RELATED-RELATED"/>
    <property type="match status" value="1"/>
</dbReference>
<dbReference type="Gene3D" id="3.50.50.60">
    <property type="entry name" value="FAD/NAD(P)-binding domain"/>
    <property type="match status" value="2"/>
</dbReference>
<organism evidence="4 5">
    <name type="scientific">Neptunitalea chrysea</name>
    <dbReference type="NCBI Taxonomy" id="1647581"/>
    <lineage>
        <taxon>Bacteria</taxon>
        <taxon>Pseudomonadati</taxon>
        <taxon>Bacteroidota</taxon>
        <taxon>Flavobacteriia</taxon>
        <taxon>Flavobacteriales</taxon>
        <taxon>Flavobacteriaceae</taxon>
        <taxon>Neptunitalea</taxon>
    </lineage>
</organism>
<dbReference type="GO" id="GO:0016491">
    <property type="term" value="F:oxidoreductase activity"/>
    <property type="evidence" value="ECO:0007669"/>
    <property type="project" value="UniProtKB-KW"/>
</dbReference>
<dbReference type="EMBL" id="BRVP01000018">
    <property type="protein sequence ID" value="GLB53474.1"/>
    <property type="molecule type" value="Genomic_DNA"/>
</dbReference>
<evidence type="ECO:0000259" key="3">
    <source>
        <dbReference type="Pfam" id="PF07992"/>
    </source>
</evidence>
<dbReference type="PRINTS" id="PR00368">
    <property type="entry name" value="FADPNR"/>
</dbReference>
<dbReference type="InterPro" id="IPR036188">
    <property type="entry name" value="FAD/NAD-bd_sf"/>
</dbReference>
<sequence length="302" mass="33160">MKSNNSYDVLIIGGSYAGLSAAMSLGRALRNVLVIDGGKPCNRQTPYSHNFLTHDGKTPAEIAKLAKTQVSAYPTISFTNAIAINGKKTAVGFEIELASGKIVNGQKLIFSTGIKDVLPEIKGIQECWGISVLHCPYCHGYEVRNMPTGILGDGDYAYEFARFLTNWTREITIYTNGKTTLKEDQLHVLQQHKITIEENKIEALLHEQGQLKALLFKDGTESSLHVLYTHAPFEQHCSIPQQLGCTLTEQGYIEVDEMQRTTIANVYACGDNCSPKRTVANAVASGGIAGMLLNKEFVFENL</sequence>
<reference evidence="4" key="1">
    <citation type="submission" date="2022-07" db="EMBL/GenBank/DDBJ databases">
        <title>Taxonomy of Novel Oxalotrophic and Methylotrophic Bacteria.</title>
        <authorList>
            <person name="Sahin N."/>
            <person name="Tani A."/>
        </authorList>
    </citation>
    <scope>NUCLEOTIDE SEQUENCE</scope>
    <source>
        <strain evidence="4">AM327</strain>
    </source>
</reference>
<keyword evidence="2" id="KW-0560">Oxidoreductase</keyword>
<dbReference type="PRINTS" id="PR00469">
    <property type="entry name" value="PNDRDTASEII"/>
</dbReference>
<evidence type="ECO:0000256" key="1">
    <source>
        <dbReference type="ARBA" id="ARBA00022630"/>
    </source>
</evidence>
<protein>
    <recommendedName>
        <fullName evidence="3">FAD/NAD(P)-binding domain-containing protein</fullName>
    </recommendedName>
</protein>
<evidence type="ECO:0000256" key="2">
    <source>
        <dbReference type="ARBA" id="ARBA00023002"/>
    </source>
</evidence>
<evidence type="ECO:0000313" key="4">
    <source>
        <dbReference type="EMBL" id="GLB53474.1"/>
    </source>
</evidence>
<dbReference type="InterPro" id="IPR023753">
    <property type="entry name" value="FAD/NAD-binding_dom"/>
</dbReference>
<comment type="caution">
    <text evidence="4">The sequence shown here is derived from an EMBL/GenBank/DDBJ whole genome shotgun (WGS) entry which is preliminary data.</text>
</comment>
<dbReference type="InterPro" id="IPR050097">
    <property type="entry name" value="Ferredoxin-NADP_redctase_2"/>
</dbReference>
<dbReference type="AlphaFoldDB" id="A0A9W6B8M3"/>
<proteinExistence type="predicted"/>
<dbReference type="Proteomes" id="UP001143545">
    <property type="component" value="Unassembled WGS sequence"/>
</dbReference>
<dbReference type="RefSeq" id="WP_281755457.1">
    <property type="nucleotide sequence ID" value="NZ_BRVP01000018.1"/>
</dbReference>
<dbReference type="SUPFAM" id="SSF51905">
    <property type="entry name" value="FAD/NAD(P)-binding domain"/>
    <property type="match status" value="1"/>
</dbReference>
<name>A0A9W6B8M3_9FLAO</name>
<accession>A0A9W6B8M3</accession>
<feature type="domain" description="FAD/NAD(P)-binding" evidence="3">
    <location>
        <begin position="7"/>
        <end position="286"/>
    </location>
</feature>
<keyword evidence="5" id="KW-1185">Reference proteome</keyword>
<keyword evidence="1" id="KW-0285">Flavoprotein</keyword>